<protein>
    <submittedName>
        <fullName evidence="1">Uncharacterized protein</fullName>
    </submittedName>
</protein>
<sequence length="87" mass="9480">MMRLSPALPLATREKSDFQQDFFSQSLLPVYFNGNLFALGMASPVNLFSVCLLTTCAGWQESGVDEHANASAFQAIMSPRGGAHGYY</sequence>
<reference evidence="1 2" key="1">
    <citation type="submission" date="2019-01" db="EMBL/GenBank/DDBJ databases">
        <title>Genome sequence of Salinicola endophyticus REST5.</title>
        <authorList>
            <person name="Nascimento F.X."/>
        </authorList>
    </citation>
    <scope>NUCLEOTIDE SEQUENCE [LARGE SCALE GENOMIC DNA]</scope>
    <source>
        <strain evidence="1 2">REST5</strain>
    </source>
</reference>
<accession>A0ABY8FJY2</accession>
<dbReference type="RefSeq" id="WP_157959103.1">
    <property type="nucleotide sequence ID" value="NZ_CP035631.1"/>
</dbReference>
<gene>
    <name evidence="1" type="ORF">EVC62_17285</name>
</gene>
<evidence type="ECO:0000313" key="1">
    <source>
        <dbReference type="EMBL" id="WFF43100.1"/>
    </source>
</evidence>
<keyword evidence="2" id="KW-1185">Reference proteome</keyword>
<evidence type="ECO:0000313" key="2">
    <source>
        <dbReference type="Proteomes" id="UP001321526"/>
    </source>
</evidence>
<proteinExistence type="predicted"/>
<dbReference type="Proteomes" id="UP001321526">
    <property type="component" value="Chromosome"/>
</dbReference>
<dbReference type="EMBL" id="CP035631">
    <property type="protein sequence ID" value="WFF43100.1"/>
    <property type="molecule type" value="Genomic_DNA"/>
</dbReference>
<organism evidence="1 2">
    <name type="scientific">Salinicola endophyticus</name>
    <dbReference type="NCBI Taxonomy" id="1949083"/>
    <lineage>
        <taxon>Bacteria</taxon>
        <taxon>Pseudomonadati</taxon>
        <taxon>Pseudomonadota</taxon>
        <taxon>Gammaproteobacteria</taxon>
        <taxon>Oceanospirillales</taxon>
        <taxon>Halomonadaceae</taxon>
        <taxon>Salinicola</taxon>
    </lineage>
</organism>
<name>A0ABY8FJY2_9GAMM</name>